<name>A0A7J5UU49_9MICO</name>
<dbReference type="EMBL" id="WHJE01000004">
    <property type="protein sequence ID" value="KAE8765815.1"/>
    <property type="molecule type" value="Genomic_DNA"/>
</dbReference>
<dbReference type="GO" id="GO:0000287">
    <property type="term" value="F:magnesium ion binding"/>
    <property type="evidence" value="ECO:0007669"/>
    <property type="project" value="InterPro"/>
</dbReference>
<feature type="compositionally biased region" description="Low complexity" evidence="3">
    <location>
        <begin position="324"/>
        <end position="335"/>
    </location>
</feature>
<comment type="caution">
    <text evidence="5">The sequence shown here is derived from an EMBL/GenBank/DDBJ whole genome shotgun (WGS) entry which is preliminary data.</text>
</comment>
<dbReference type="InterPro" id="IPR008278">
    <property type="entry name" value="4-PPantetheinyl_Trfase_dom"/>
</dbReference>
<sequence>MAGAAPSGVLPGRALLPARAGRGRRRAGRVRQRAARRRRGPVRPGRGRRRRPASRGDAGLVHRRRPAGAPAGHRPRPRPPRGGAVDVTTCHVWWADASTAPALGGLLDRGEQARAARLDSPDRRRFVTAHALARIVLASPTGLHPAAVRLVARCPRCGGAHGKPALPDHPRLAFSISSSGRRVVVALAQAAGVGVDVERLASARVLAAAVDDGATAAVLAPAELAAYQALPERSRHGALLRWWTRKEAILKATGDGLAVDPAAVELSAPGAPPALTGWSGPGPAPRVRLVDLDAGPGYAAALAVLGSADVSVVEHDAGPVLRAAAAARRTGPASGRRPRDGLR</sequence>
<dbReference type="InterPro" id="IPR050559">
    <property type="entry name" value="P-Pant_transferase_sf"/>
</dbReference>
<feature type="region of interest" description="Disordered" evidence="3">
    <location>
        <begin position="1"/>
        <end position="84"/>
    </location>
</feature>
<feature type="compositionally biased region" description="Basic residues" evidence="3">
    <location>
        <begin position="21"/>
        <end position="53"/>
    </location>
</feature>
<reference evidence="5 6" key="1">
    <citation type="submission" date="2019-10" db="EMBL/GenBank/DDBJ databases">
        <title>Georgenia wutianyii sp. nov. and Georgenia yuyongxinii sp. nov. isolated from plateau pika (Ochotona curzoniae) in the Qinghai-Tibet plateau of China.</title>
        <authorList>
            <person name="Tian Z."/>
        </authorList>
    </citation>
    <scope>NUCLEOTIDE SEQUENCE [LARGE SCALE GENOMIC DNA]</scope>
    <source>
        <strain evidence="5 6">DSM 21501</strain>
    </source>
</reference>
<dbReference type="Proteomes" id="UP000451860">
    <property type="component" value="Unassembled WGS sequence"/>
</dbReference>
<dbReference type="PANTHER" id="PTHR12215:SF10">
    <property type="entry name" value="L-AMINOADIPATE-SEMIALDEHYDE DEHYDROGENASE-PHOSPHOPANTETHEINYL TRANSFERASE"/>
    <property type="match status" value="1"/>
</dbReference>
<dbReference type="GO" id="GO:0008897">
    <property type="term" value="F:holo-[acyl-carrier-protein] synthase activity"/>
    <property type="evidence" value="ECO:0007669"/>
    <property type="project" value="InterPro"/>
</dbReference>
<dbReference type="SUPFAM" id="SSF56214">
    <property type="entry name" value="4'-phosphopantetheinyl transferase"/>
    <property type="match status" value="2"/>
</dbReference>
<keyword evidence="2 5" id="KW-0808">Transferase</keyword>
<dbReference type="Gene3D" id="3.90.470.20">
    <property type="entry name" value="4'-phosphopantetheinyl transferase domain"/>
    <property type="match status" value="1"/>
</dbReference>
<gene>
    <name evidence="5" type="ORF">GB883_01790</name>
</gene>
<evidence type="ECO:0000313" key="5">
    <source>
        <dbReference type="EMBL" id="KAE8765815.1"/>
    </source>
</evidence>
<feature type="region of interest" description="Disordered" evidence="3">
    <location>
        <begin position="324"/>
        <end position="343"/>
    </location>
</feature>
<evidence type="ECO:0000256" key="3">
    <source>
        <dbReference type="SAM" id="MobiDB-lite"/>
    </source>
</evidence>
<evidence type="ECO:0000313" key="6">
    <source>
        <dbReference type="Proteomes" id="UP000451860"/>
    </source>
</evidence>
<dbReference type="OrthoDB" id="190168at2"/>
<proteinExistence type="inferred from homology"/>
<accession>A0A7J5UU49</accession>
<evidence type="ECO:0000256" key="1">
    <source>
        <dbReference type="ARBA" id="ARBA00010990"/>
    </source>
</evidence>
<dbReference type="PANTHER" id="PTHR12215">
    <property type="entry name" value="PHOSPHOPANTETHEINE TRANSFERASE"/>
    <property type="match status" value="1"/>
</dbReference>
<organism evidence="5 6">
    <name type="scientific">Georgenia thermotolerans</name>
    <dbReference type="NCBI Taxonomy" id="527326"/>
    <lineage>
        <taxon>Bacteria</taxon>
        <taxon>Bacillati</taxon>
        <taxon>Actinomycetota</taxon>
        <taxon>Actinomycetes</taxon>
        <taxon>Micrococcales</taxon>
        <taxon>Bogoriellaceae</taxon>
        <taxon>Georgenia</taxon>
    </lineage>
</organism>
<evidence type="ECO:0000259" key="4">
    <source>
        <dbReference type="Pfam" id="PF01648"/>
    </source>
</evidence>
<feature type="domain" description="4'-phosphopantetheinyl transferase" evidence="4">
    <location>
        <begin position="192"/>
        <end position="302"/>
    </location>
</feature>
<dbReference type="AlphaFoldDB" id="A0A7J5UU49"/>
<dbReference type="GO" id="GO:0019878">
    <property type="term" value="P:lysine biosynthetic process via aminoadipic acid"/>
    <property type="evidence" value="ECO:0007669"/>
    <property type="project" value="TreeGrafter"/>
</dbReference>
<dbReference type="Pfam" id="PF01648">
    <property type="entry name" value="ACPS"/>
    <property type="match status" value="1"/>
</dbReference>
<dbReference type="GO" id="GO:0005829">
    <property type="term" value="C:cytosol"/>
    <property type="evidence" value="ECO:0007669"/>
    <property type="project" value="TreeGrafter"/>
</dbReference>
<evidence type="ECO:0000256" key="2">
    <source>
        <dbReference type="ARBA" id="ARBA00022679"/>
    </source>
</evidence>
<keyword evidence="6" id="KW-1185">Reference proteome</keyword>
<feature type="compositionally biased region" description="Low complexity" evidence="3">
    <location>
        <begin position="9"/>
        <end position="20"/>
    </location>
</feature>
<protein>
    <submittedName>
        <fullName evidence="5">4'-phosphopantetheinyl transferase superfamily protein</fullName>
    </submittedName>
</protein>
<dbReference type="InterPro" id="IPR037143">
    <property type="entry name" value="4-PPantetheinyl_Trfase_dom_sf"/>
</dbReference>
<comment type="similarity">
    <text evidence="1">Belongs to the P-Pant transferase superfamily. Gsp/Sfp/HetI/AcpT family.</text>
</comment>